<keyword evidence="4" id="KW-0808">Transferase</keyword>
<evidence type="ECO:0000256" key="3">
    <source>
        <dbReference type="ARBA" id="ARBA00022516"/>
    </source>
</evidence>
<gene>
    <name evidence="14" type="ORF">QUV98_03390</name>
</gene>
<dbReference type="InterPro" id="IPR001206">
    <property type="entry name" value="Diacylglycerol_kinase_cat_dom"/>
</dbReference>
<accession>A0ABT7UHG4</accession>
<dbReference type="EMBL" id="JAUDCK010000007">
    <property type="protein sequence ID" value="MDM8195362.1"/>
    <property type="molecule type" value="Genomic_DNA"/>
</dbReference>
<dbReference type="InterPro" id="IPR045540">
    <property type="entry name" value="YegS/DAGK_C"/>
</dbReference>
<keyword evidence="12" id="KW-1208">Phospholipid metabolism</keyword>
<evidence type="ECO:0000256" key="12">
    <source>
        <dbReference type="ARBA" id="ARBA00023264"/>
    </source>
</evidence>
<dbReference type="Pfam" id="PF19279">
    <property type="entry name" value="YegS_C"/>
    <property type="match status" value="1"/>
</dbReference>
<feature type="domain" description="DAGKc" evidence="13">
    <location>
        <begin position="1"/>
        <end position="131"/>
    </location>
</feature>
<reference evidence="15" key="1">
    <citation type="submission" date="2023-06" db="EMBL/GenBank/DDBJ databases">
        <title>Identification and characterization of horizontal gene transfer across gut microbiota members of farm animals based on homology search.</title>
        <authorList>
            <person name="Zeman M."/>
            <person name="Kubasova T."/>
            <person name="Jahodarova E."/>
            <person name="Nykrynova M."/>
            <person name="Rychlik I."/>
        </authorList>
    </citation>
    <scope>NUCLEOTIDE SEQUENCE [LARGE SCALE GENOMIC DNA]</scope>
    <source>
        <strain evidence="15">ET341</strain>
    </source>
</reference>
<evidence type="ECO:0000313" key="15">
    <source>
        <dbReference type="Proteomes" id="UP001529275"/>
    </source>
</evidence>
<evidence type="ECO:0000256" key="11">
    <source>
        <dbReference type="ARBA" id="ARBA00023209"/>
    </source>
</evidence>
<dbReference type="SMART" id="SM00046">
    <property type="entry name" value="DAGKc"/>
    <property type="match status" value="1"/>
</dbReference>
<dbReference type="InterPro" id="IPR050187">
    <property type="entry name" value="Lipid_Phosphate_FormReg"/>
</dbReference>
<keyword evidence="15" id="KW-1185">Reference proteome</keyword>
<dbReference type="NCBIfam" id="TIGR00147">
    <property type="entry name" value="YegS/Rv2252/BmrU family lipid kinase"/>
    <property type="match status" value="1"/>
</dbReference>
<dbReference type="Proteomes" id="UP001529275">
    <property type="component" value="Unassembled WGS sequence"/>
</dbReference>
<dbReference type="InterPro" id="IPR017438">
    <property type="entry name" value="ATP-NAD_kinase_N"/>
</dbReference>
<dbReference type="Pfam" id="PF00781">
    <property type="entry name" value="DAGK_cat"/>
    <property type="match status" value="1"/>
</dbReference>
<evidence type="ECO:0000256" key="9">
    <source>
        <dbReference type="ARBA" id="ARBA00022842"/>
    </source>
</evidence>
<keyword evidence="6" id="KW-0547">Nucleotide-binding</keyword>
<dbReference type="Gene3D" id="3.40.50.10330">
    <property type="entry name" value="Probable inorganic polyphosphate/atp-NAD kinase, domain 1"/>
    <property type="match status" value="1"/>
</dbReference>
<dbReference type="Gene3D" id="2.60.200.40">
    <property type="match status" value="1"/>
</dbReference>
<name>A0ABT7UHG4_9FIRM</name>
<evidence type="ECO:0000256" key="5">
    <source>
        <dbReference type="ARBA" id="ARBA00022723"/>
    </source>
</evidence>
<evidence type="ECO:0000313" key="14">
    <source>
        <dbReference type="EMBL" id="MDM8195362.1"/>
    </source>
</evidence>
<evidence type="ECO:0000256" key="8">
    <source>
        <dbReference type="ARBA" id="ARBA00022840"/>
    </source>
</evidence>
<dbReference type="SUPFAM" id="SSF111331">
    <property type="entry name" value="NAD kinase/diacylglycerol kinase-like"/>
    <property type="match status" value="1"/>
</dbReference>
<evidence type="ECO:0000256" key="6">
    <source>
        <dbReference type="ARBA" id="ARBA00022741"/>
    </source>
</evidence>
<evidence type="ECO:0000256" key="10">
    <source>
        <dbReference type="ARBA" id="ARBA00023098"/>
    </source>
</evidence>
<keyword evidence="5" id="KW-0479">Metal-binding</keyword>
<keyword evidence="8" id="KW-0067">ATP-binding</keyword>
<keyword evidence="3" id="KW-0444">Lipid biosynthesis</keyword>
<keyword evidence="11" id="KW-0594">Phospholipid biosynthesis</keyword>
<evidence type="ECO:0000256" key="2">
    <source>
        <dbReference type="ARBA" id="ARBA00005983"/>
    </source>
</evidence>
<keyword evidence="10" id="KW-0443">Lipid metabolism</keyword>
<dbReference type="PANTHER" id="PTHR12358">
    <property type="entry name" value="SPHINGOSINE KINASE"/>
    <property type="match status" value="1"/>
</dbReference>
<dbReference type="RefSeq" id="WP_087296774.1">
    <property type="nucleotide sequence ID" value="NZ_JAUDCK010000007.1"/>
</dbReference>
<organism evidence="14 15">
    <name type="scientific">Massilimicrobiota timonensis</name>
    <dbReference type="NCBI Taxonomy" id="1776392"/>
    <lineage>
        <taxon>Bacteria</taxon>
        <taxon>Bacillati</taxon>
        <taxon>Bacillota</taxon>
        <taxon>Erysipelotrichia</taxon>
        <taxon>Erysipelotrichales</taxon>
        <taxon>Erysipelotrichaceae</taxon>
        <taxon>Massilimicrobiota</taxon>
    </lineage>
</organism>
<keyword evidence="9" id="KW-0460">Magnesium</keyword>
<evidence type="ECO:0000259" key="13">
    <source>
        <dbReference type="PROSITE" id="PS50146"/>
    </source>
</evidence>
<dbReference type="PROSITE" id="PS50146">
    <property type="entry name" value="DAGK"/>
    <property type="match status" value="1"/>
</dbReference>
<sequence length="306" mass="34475">MKCLFIINPSAGTKTIQKKLDQIIGQMILKKLVSTIDVFYTEKKDDAYQYCLKLKDDDYDFVVSVGGDGTVNEIINGFIENHLQTPLAILPGGTVNDFANHLHLPHDTDDFIQMIEDFQTMKVDIGKVNEHYFANVIAGGMFSDISFQVSKADKERFGPLAYYISGIRQLPTQLHTSLHLKITADDQTFEEDAKLFIITNTSQVGGFKDITPHANVQDGQLDLLIIKNCSTTDLISLFKDYKLNSHEKSPFITYVQAKELTIECDKDIIYDVDGEKGTTFPIHVSVKKQSLCVIIPHHFNYQGESL</sequence>
<dbReference type="InterPro" id="IPR016064">
    <property type="entry name" value="NAD/diacylglycerol_kinase_sf"/>
</dbReference>
<comment type="similarity">
    <text evidence="2">Belongs to the diacylglycerol/lipid kinase family.</text>
</comment>
<protein>
    <submittedName>
        <fullName evidence="14">Diacylglycerol kinase family lipid kinase</fullName>
    </submittedName>
</protein>
<comment type="caution">
    <text evidence="14">The sequence shown here is derived from an EMBL/GenBank/DDBJ whole genome shotgun (WGS) entry which is preliminary data.</text>
</comment>
<evidence type="ECO:0000256" key="7">
    <source>
        <dbReference type="ARBA" id="ARBA00022777"/>
    </source>
</evidence>
<keyword evidence="7 14" id="KW-0418">Kinase</keyword>
<dbReference type="PANTHER" id="PTHR12358:SF106">
    <property type="entry name" value="LIPID KINASE YEGS"/>
    <property type="match status" value="1"/>
</dbReference>
<dbReference type="GO" id="GO:0016301">
    <property type="term" value="F:kinase activity"/>
    <property type="evidence" value="ECO:0007669"/>
    <property type="project" value="UniProtKB-KW"/>
</dbReference>
<dbReference type="InterPro" id="IPR005218">
    <property type="entry name" value="Diacylglycerol/lipid_kinase"/>
</dbReference>
<evidence type="ECO:0000256" key="1">
    <source>
        <dbReference type="ARBA" id="ARBA00001946"/>
    </source>
</evidence>
<comment type="cofactor">
    <cofactor evidence="1">
        <name>Mg(2+)</name>
        <dbReference type="ChEBI" id="CHEBI:18420"/>
    </cofactor>
</comment>
<proteinExistence type="inferred from homology"/>
<evidence type="ECO:0000256" key="4">
    <source>
        <dbReference type="ARBA" id="ARBA00022679"/>
    </source>
</evidence>